<evidence type="ECO:0000313" key="2">
    <source>
        <dbReference type="EMBL" id="JAC35917.1"/>
    </source>
</evidence>
<dbReference type="SUPFAM" id="SSF68906">
    <property type="entry name" value="SAP domain"/>
    <property type="match status" value="1"/>
</dbReference>
<sequence length="199" mass="22698">KVYELKEQLRNNNLLTSGSKAELIMRLNDFLGSDEIEIETESHLQSQVNDLREMMQNMMTTMQSFAGQMQQRNNDTVRENVNEERLVTTPQNSIRTEGRSASVKEIAETIPEFDPTTDNSLTVTQFVNRVDSSISAYDWDEKCLLLAVYGKLKGVARMWLDAAPAFYSNWPDLAKALKSEFGCELNEAQVHYKMASTTR</sequence>
<feature type="non-terminal residue" evidence="2">
    <location>
        <position position="199"/>
    </location>
</feature>
<protein>
    <recommendedName>
        <fullName evidence="1">SAP domain-containing protein</fullName>
    </recommendedName>
</protein>
<reference evidence="2" key="1">
    <citation type="journal article" date="2014" name="BMC Genomics">
        <title>Characterizing the developmental transcriptome of the oriental fruit fly, Bactrocera dorsalis (Diptera: Tephritidae) through comparative genomic analysis with Drosophila melanogaster utilizing modENCODE datasets.</title>
        <authorList>
            <person name="Geib S.M."/>
            <person name="Calla B."/>
            <person name="Hall B."/>
            <person name="Hou S."/>
            <person name="Manoukis N.C."/>
        </authorList>
    </citation>
    <scope>NUCLEOTIDE SEQUENCE</scope>
    <source>
        <strain evidence="2">Punador</strain>
    </source>
</reference>
<name>A0A034V193_BACDO</name>
<dbReference type="PROSITE" id="PS50800">
    <property type="entry name" value="SAP"/>
    <property type="match status" value="1"/>
</dbReference>
<evidence type="ECO:0000259" key="1">
    <source>
        <dbReference type="PROSITE" id="PS50800"/>
    </source>
</evidence>
<dbReference type="EMBL" id="GAKP01023037">
    <property type="protein sequence ID" value="JAC35917.1"/>
    <property type="molecule type" value="Transcribed_RNA"/>
</dbReference>
<proteinExistence type="predicted"/>
<dbReference type="AlphaFoldDB" id="A0A034V193"/>
<organism evidence="2">
    <name type="scientific">Bactrocera dorsalis</name>
    <name type="common">Oriental fruit fly</name>
    <name type="synonym">Dacus dorsalis</name>
    <dbReference type="NCBI Taxonomy" id="27457"/>
    <lineage>
        <taxon>Eukaryota</taxon>
        <taxon>Metazoa</taxon>
        <taxon>Ecdysozoa</taxon>
        <taxon>Arthropoda</taxon>
        <taxon>Hexapoda</taxon>
        <taxon>Insecta</taxon>
        <taxon>Pterygota</taxon>
        <taxon>Neoptera</taxon>
        <taxon>Endopterygota</taxon>
        <taxon>Diptera</taxon>
        <taxon>Brachycera</taxon>
        <taxon>Muscomorpha</taxon>
        <taxon>Tephritoidea</taxon>
        <taxon>Tephritidae</taxon>
        <taxon>Bactrocera</taxon>
        <taxon>Bactrocera</taxon>
    </lineage>
</organism>
<dbReference type="OrthoDB" id="8069525at2759"/>
<feature type="non-terminal residue" evidence="2">
    <location>
        <position position="1"/>
    </location>
</feature>
<dbReference type="InterPro" id="IPR003034">
    <property type="entry name" value="SAP_dom"/>
</dbReference>
<dbReference type="Gene3D" id="1.10.720.30">
    <property type="entry name" value="SAP domain"/>
    <property type="match status" value="1"/>
</dbReference>
<accession>A0A034V193</accession>
<feature type="domain" description="SAP" evidence="1">
    <location>
        <begin position="1"/>
        <end position="31"/>
    </location>
</feature>
<dbReference type="InterPro" id="IPR036361">
    <property type="entry name" value="SAP_dom_sf"/>
</dbReference>
<dbReference type="Pfam" id="PF02037">
    <property type="entry name" value="SAP"/>
    <property type="match status" value="1"/>
</dbReference>